<feature type="compositionally biased region" description="Low complexity" evidence="1">
    <location>
        <begin position="163"/>
        <end position="181"/>
    </location>
</feature>
<sequence length="374" mass="42437">TVVLIAESAVVVNMASFGLALTSSRSLRLLFGVVPRNSRAVHTTAAALGNKPIHTGQSFVEEDYRNARFEITPRQTNDRWAINLIKEVPPKGVNARVVACDGGPGALGHPRVYINLTCSDSHCRRMGVVCIHICIHFFVAFSSVTPQMSSSTEDSEYEPSLRSLNTSDNSASSSDNDYFSTSEEEEEEGEGRAWRSLELSEERMNTPPPRFPFTGNPGIKIDENPAELSPFEFFSLFIDKRIIDSVLVETNRFAEQTGQDDSLWRPVTEAELFVFFAMKMLGGIVKMPEEEMNWSHDELLERPIFRQLMTMKWYSKIKQYLHFVDNETHDAETHPNPKLYKIYDVFMTLCENFGKCYTPRQDVCIDESLMLFKG</sequence>
<accession>A0A8J5MSL0</accession>
<dbReference type="EMBL" id="JAHLQT010028808">
    <property type="protein sequence ID" value="KAG7161856.1"/>
    <property type="molecule type" value="Genomic_DNA"/>
</dbReference>
<feature type="domain" description="Zinc finger CHCC-type" evidence="2">
    <location>
        <begin position="96"/>
        <end position="117"/>
    </location>
</feature>
<reference evidence="4" key="1">
    <citation type="journal article" date="2021" name="Sci. Adv.">
        <title>The American lobster genome reveals insights on longevity, neural, and immune adaptations.</title>
        <authorList>
            <person name="Polinski J.M."/>
            <person name="Zimin A.V."/>
            <person name="Clark K.F."/>
            <person name="Kohn A.B."/>
            <person name="Sadowski N."/>
            <person name="Timp W."/>
            <person name="Ptitsyn A."/>
            <person name="Khanna P."/>
            <person name="Romanova D.Y."/>
            <person name="Williams P."/>
            <person name="Greenwood S.J."/>
            <person name="Moroz L.L."/>
            <person name="Walt D.R."/>
            <person name="Bodnar A.G."/>
        </authorList>
    </citation>
    <scope>NUCLEOTIDE SEQUENCE</scope>
    <source>
        <strain evidence="4">GMGI-L3</strain>
    </source>
</reference>
<comment type="caution">
    <text evidence="4">The sequence shown here is derived from an EMBL/GenBank/DDBJ whole genome shotgun (WGS) entry which is preliminary data.</text>
</comment>
<proteinExistence type="predicted"/>
<name>A0A8J5MSL0_HOMAM</name>
<protein>
    <submittedName>
        <fullName evidence="4">PiggyBac transposable element-derived protein 4-like 7</fullName>
    </submittedName>
</protein>
<dbReference type="PANTHER" id="PTHR46599:SF3">
    <property type="entry name" value="PIGGYBAC TRANSPOSABLE ELEMENT-DERIVED PROTEIN 4"/>
    <property type="match status" value="1"/>
</dbReference>
<gene>
    <name evidence="4" type="primary">PGBD4-L7</name>
    <name evidence="4" type="ORF">Hamer_G007518</name>
</gene>
<dbReference type="Pfam" id="PF10276">
    <property type="entry name" value="zf-CHCC"/>
    <property type="match status" value="1"/>
</dbReference>
<evidence type="ECO:0000313" key="4">
    <source>
        <dbReference type="EMBL" id="KAG7161856.1"/>
    </source>
</evidence>
<dbReference type="InterPro" id="IPR029526">
    <property type="entry name" value="PGBD"/>
</dbReference>
<feature type="non-terminal residue" evidence="4">
    <location>
        <position position="1"/>
    </location>
</feature>
<dbReference type="Pfam" id="PF13843">
    <property type="entry name" value="DDE_Tnp_1_7"/>
    <property type="match status" value="1"/>
</dbReference>
<dbReference type="AlphaFoldDB" id="A0A8J5MSL0"/>
<evidence type="ECO:0000259" key="3">
    <source>
        <dbReference type="Pfam" id="PF13843"/>
    </source>
</evidence>
<feature type="region of interest" description="Disordered" evidence="1">
    <location>
        <begin position="149"/>
        <end position="193"/>
    </location>
</feature>
<evidence type="ECO:0000313" key="5">
    <source>
        <dbReference type="Proteomes" id="UP000747542"/>
    </source>
</evidence>
<feature type="domain" description="PiggyBac transposable element-derived protein" evidence="3">
    <location>
        <begin position="229"/>
        <end position="374"/>
    </location>
</feature>
<evidence type="ECO:0000256" key="1">
    <source>
        <dbReference type="SAM" id="MobiDB-lite"/>
    </source>
</evidence>
<evidence type="ECO:0000259" key="2">
    <source>
        <dbReference type="Pfam" id="PF10276"/>
    </source>
</evidence>
<dbReference type="PANTHER" id="PTHR46599">
    <property type="entry name" value="PIGGYBAC TRANSPOSABLE ELEMENT-DERIVED PROTEIN 4"/>
    <property type="match status" value="1"/>
</dbReference>
<dbReference type="Gene3D" id="2.60.260.40">
    <property type="entry name" value="q5lls5 like domains"/>
    <property type="match status" value="1"/>
</dbReference>
<dbReference type="Proteomes" id="UP000747542">
    <property type="component" value="Unassembled WGS sequence"/>
</dbReference>
<dbReference type="InterPro" id="IPR019401">
    <property type="entry name" value="Znf_CHCC"/>
</dbReference>
<organism evidence="4 5">
    <name type="scientific">Homarus americanus</name>
    <name type="common">American lobster</name>
    <dbReference type="NCBI Taxonomy" id="6706"/>
    <lineage>
        <taxon>Eukaryota</taxon>
        <taxon>Metazoa</taxon>
        <taxon>Ecdysozoa</taxon>
        <taxon>Arthropoda</taxon>
        <taxon>Crustacea</taxon>
        <taxon>Multicrustacea</taxon>
        <taxon>Malacostraca</taxon>
        <taxon>Eumalacostraca</taxon>
        <taxon>Eucarida</taxon>
        <taxon>Decapoda</taxon>
        <taxon>Pleocyemata</taxon>
        <taxon>Astacidea</taxon>
        <taxon>Nephropoidea</taxon>
        <taxon>Nephropidae</taxon>
        <taxon>Homarus</taxon>
    </lineage>
</organism>
<feature type="non-terminal residue" evidence="4">
    <location>
        <position position="374"/>
    </location>
</feature>
<keyword evidence="5" id="KW-1185">Reference proteome</keyword>